<proteinExistence type="predicted"/>
<reference evidence="1" key="1">
    <citation type="submission" date="2014-11" db="EMBL/GenBank/DDBJ databases">
        <authorList>
            <person name="Amaro Gonzalez C."/>
        </authorList>
    </citation>
    <scope>NUCLEOTIDE SEQUENCE</scope>
</reference>
<reference evidence="1" key="2">
    <citation type="journal article" date="2015" name="Fish Shellfish Immunol.">
        <title>Early steps in the European eel (Anguilla anguilla)-Vibrio vulnificus interaction in the gills: Role of the RtxA13 toxin.</title>
        <authorList>
            <person name="Callol A."/>
            <person name="Pajuelo D."/>
            <person name="Ebbesson L."/>
            <person name="Teles M."/>
            <person name="MacKenzie S."/>
            <person name="Amaro C."/>
        </authorList>
    </citation>
    <scope>NUCLEOTIDE SEQUENCE</scope>
</reference>
<dbReference type="EMBL" id="GBXM01072518">
    <property type="protein sequence ID" value="JAH36059.1"/>
    <property type="molecule type" value="Transcribed_RNA"/>
</dbReference>
<sequence length="46" mass="5480">MSNDNIKQSLVRLHSVAVHRGHSHIMLPWKKNKFDLIEEDKRDEAR</sequence>
<accession>A0A0E9S3Q4</accession>
<organism evidence="1">
    <name type="scientific">Anguilla anguilla</name>
    <name type="common">European freshwater eel</name>
    <name type="synonym">Muraena anguilla</name>
    <dbReference type="NCBI Taxonomy" id="7936"/>
    <lineage>
        <taxon>Eukaryota</taxon>
        <taxon>Metazoa</taxon>
        <taxon>Chordata</taxon>
        <taxon>Craniata</taxon>
        <taxon>Vertebrata</taxon>
        <taxon>Euteleostomi</taxon>
        <taxon>Actinopterygii</taxon>
        <taxon>Neopterygii</taxon>
        <taxon>Teleostei</taxon>
        <taxon>Anguilliformes</taxon>
        <taxon>Anguillidae</taxon>
        <taxon>Anguilla</taxon>
    </lineage>
</organism>
<protein>
    <submittedName>
        <fullName evidence="1">Uncharacterized protein</fullName>
    </submittedName>
</protein>
<evidence type="ECO:0000313" key="1">
    <source>
        <dbReference type="EMBL" id="JAH36059.1"/>
    </source>
</evidence>
<dbReference type="AlphaFoldDB" id="A0A0E9S3Q4"/>
<name>A0A0E9S3Q4_ANGAN</name>